<proteinExistence type="predicted"/>
<evidence type="ECO:0000313" key="1">
    <source>
        <dbReference type="EMBL" id="ORY89241.1"/>
    </source>
</evidence>
<protein>
    <submittedName>
        <fullName evidence="1">Uncharacterized protein</fullName>
    </submittedName>
</protein>
<comment type="caution">
    <text evidence="1">The sequence shown here is derived from an EMBL/GenBank/DDBJ whole genome shotgun (WGS) entry which is preliminary data.</text>
</comment>
<reference evidence="1 2" key="1">
    <citation type="submission" date="2016-07" db="EMBL/GenBank/DDBJ databases">
        <title>Pervasive Adenine N6-methylation of Active Genes in Fungi.</title>
        <authorList>
            <consortium name="DOE Joint Genome Institute"/>
            <person name="Mondo S.J."/>
            <person name="Dannebaum R.O."/>
            <person name="Kuo R.C."/>
            <person name="Labutti K."/>
            <person name="Haridas S."/>
            <person name="Kuo A."/>
            <person name="Salamov A."/>
            <person name="Ahrendt S.R."/>
            <person name="Lipzen A."/>
            <person name="Sullivan W."/>
            <person name="Andreopoulos W.B."/>
            <person name="Clum A."/>
            <person name="Lindquist E."/>
            <person name="Daum C."/>
            <person name="Ramamoorthy G.K."/>
            <person name="Gryganskyi A."/>
            <person name="Culley D."/>
            <person name="Magnuson J.K."/>
            <person name="James T.Y."/>
            <person name="O'Malley M.A."/>
            <person name="Stajich J.E."/>
            <person name="Spatafora J.W."/>
            <person name="Visel A."/>
            <person name="Grigoriev I.V."/>
        </authorList>
    </citation>
    <scope>NUCLEOTIDE SEQUENCE [LARGE SCALE GENOMIC DNA]</scope>
    <source>
        <strain evidence="1 2">NRRL 2496</strain>
    </source>
</reference>
<name>A0A1X2GZ16_SYNRA</name>
<dbReference type="InParanoid" id="A0A1X2GZ16"/>
<accession>A0A1X2GZ16</accession>
<dbReference type="EMBL" id="MCGN01000017">
    <property type="protein sequence ID" value="ORY89241.1"/>
    <property type="molecule type" value="Genomic_DNA"/>
</dbReference>
<keyword evidence="2" id="KW-1185">Reference proteome</keyword>
<gene>
    <name evidence="1" type="ORF">BCR43DRAFT_500129</name>
</gene>
<sequence>MLTFNGFPRNIEQGKTSDLCLLSLSNIFFMSPIWASSCFQQCPETYHTAVKAQSNPKTGRHLLPLQARRWCGELDAFMSLEDDLPLARMREMCHAFSSAVRGVAKTDGLCVMSTLLTRIIETFDNWTAETLLDESCFIDQHLTPIIKTVFSRHFNLNSRHGQTRIAGSNLPLKADFAVYYPAPDDDIYDLVPFEIKSPNNLSDAEAESDLVKLGKEMKAALDRLVDLGLTNPVVGGVLVNGYAVSIFTMQLAAEGVYLMSTLVDFHLLRRPTDIMLLPRIVESVQLLRLCIHPTQLAIDKAIIEGRTPDSDAPKKAWKRHSSAAPILIGRLQ</sequence>
<dbReference type="Proteomes" id="UP000242180">
    <property type="component" value="Unassembled WGS sequence"/>
</dbReference>
<evidence type="ECO:0000313" key="2">
    <source>
        <dbReference type="Proteomes" id="UP000242180"/>
    </source>
</evidence>
<dbReference type="OrthoDB" id="2263377at2759"/>
<organism evidence="1 2">
    <name type="scientific">Syncephalastrum racemosum</name>
    <name type="common">Filamentous fungus</name>
    <dbReference type="NCBI Taxonomy" id="13706"/>
    <lineage>
        <taxon>Eukaryota</taxon>
        <taxon>Fungi</taxon>
        <taxon>Fungi incertae sedis</taxon>
        <taxon>Mucoromycota</taxon>
        <taxon>Mucoromycotina</taxon>
        <taxon>Mucoromycetes</taxon>
        <taxon>Mucorales</taxon>
        <taxon>Syncephalastraceae</taxon>
        <taxon>Syncephalastrum</taxon>
    </lineage>
</organism>
<dbReference type="AlphaFoldDB" id="A0A1X2GZ16"/>